<dbReference type="AlphaFoldDB" id="A0AAV0PU74"/>
<comment type="caution">
    <text evidence="1">The sequence shown here is derived from an EMBL/GenBank/DDBJ whole genome shotgun (WGS) entry which is preliminary data.</text>
</comment>
<proteinExistence type="predicted"/>
<name>A0AAV0PU74_9ROSI</name>
<evidence type="ECO:0000313" key="1">
    <source>
        <dbReference type="EMBL" id="CAI0473708.1"/>
    </source>
</evidence>
<sequence>MGSKRIVLSSNNLYVLPWTTRPSAWWTQAGTSTPTTSYHATSTRGGSWGLVGNNARSTHRELEVFGVVISGKKLEDLSTDLINHQCVANREGFMIMYFNIGAGDMYLKNPSSVIRRLNDLFDWSKYGVTVPVPVATAWDRFEVNTGKLMVDKNLGDGKKVRTY</sequence>
<gene>
    <name evidence="1" type="ORF">LITE_LOCUS39752</name>
</gene>
<evidence type="ECO:0000313" key="2">
    <source>
        <dbReference type="Proteomes" id="UP001154282"/>
    </source>
</evidence>
<protein>
    <submittedName>
        <fullName evidence="1">Uncharacterized protein</fullName>
    </submittedName>
</protein>
<dbReference type="Proteomes" id="UP001154282">
    <property type="component" value="Unassembled WGS sequence"/>
</dbReference>
<dbReference type="EMBL" id="CAMGYJ010000009">
    <property type="protein sequence ID" value="CAI0473708.1"/>
    <property type="molecule type" value="Genomic_DNA"/>
</dbReference>
<accession>A0AAV0PU74</accession>
<reference evidence="1" key="1">
    <citation type="submission" date="2022-08" db="EMBL/GenBank/DDBJ databases">
        <authorList>
            <person name="Gutierrez-Valencia J."/>
        </authorList>
    </citation>
    <scope>NUCLEOTIDE SEQUENCE</scope>
</reference>
<organism evidence="1 2">
    <name type="scientific">Linum tenue</name>
    <dbReference type="NCBI Taxonomy" id="586396"/>
    <lineage>
        <taxon>Eukaryota</taxon>
        <taxon>Viridiplantae</taxon>
        <taxon>Streptophyta</taxon>
        <taxon>Embryophyta</taxon>
        <taxon>Tracheophyta</taxon>
        <taxon>Spermatophyta</taxon>
        <taxon>Magnoliopsida</taxon>
        <taxon>eudicotyledons</taxon>
        <taxon>Gunneridae</taxon>
        <taxon>Pentapetalae</taxon>
        <taxon>rosids</taxon>
        <taxon>fabids</taxon>
        <taxon>Malpighiales</taxon>
        <taxon>Linaceae</taxon>
        <taxon>Linum</taxon>
    </lineage>
</organism>
<keyword evidence="2" id="KW-1185">Reference proteome</keyword>